<organism evidence="2 3">
    <name type="scientific">Artemia franciscana</name>
    <name type="common">Brine shrimp</name>
    <name type="synonym">Artemia sanfranciscana</name>
    <dbReference type="NCBI Taxonomy" id="6661"/>
    <lineage>
        <taxon>Eukaryota</taxon>
        <taxon>Metazoa</taxon>
        <taxon>Ecdysozoa</taxon>
        <taxon>Arthropoda</taxon>
        <taxon>Crustacea</taxon>
        <taxon>Branchiopoda</taxon>
        <taxon>Anostraca</taxon>
        <taxon>Artemiidae</taxon>
        <taxon>Artemia</taxon>
    </lineage>
</organism>
<evidence type="ECO:0000313" key="2">
    <source>
        <dbReference type="EMBL" id="KAK2718308.1"/>
    </source>
</evidence>
<evidence type="ECO:0000313" key="3">
    <source>
        <dbReference type="Proteomes" id="UP001187531"/>
    </source>
</evidence>
<protein>
    <submittedName>
        <fullName evidence="2">Uncharacterized protein</fullName>
    </submittedName>
</protein>
<gene>
    <name evidence="2" type="ORF">QYM36_005572</name>
</gene>
<feature type="coiled-coil region" evidence="1">
    <location>
        <begin position="48"/>
        <end position="82"/>
    </location>
</feature>
<accession>A0AA88HZT2</accession>
<sequence>MSVTQITLEKALKDLSSKLEARLVAISASQSEIKGQLSAQFSEIKSEIQLLNSKLSEKDKLISELNSRIEQQEQRLLELEVKDRKLNLVVHGLKKEKNGETLEQNLQDLLRSSLEIKDNIQIARSFRVKQKQSNISVRGNTKKPSLPPVVFSCSKDSDILTIMKSVGKLKGSALRICHPP</sequence>
<dbReference type="EMBL" id="JAVRJZ010000009">
    <property type="protein sequence ID" value="KAK2718308.1"/>
    <property type="molecule type" value="Genomic_DNA"/>
</dbReference>
<evidence type="ECO:0000256" key="1">
    <source>
        <dbReference type="SAM" id="Coils"/>
    </source>
</evidence>
<comment type="caution">
    <text evidence="2">The sequence shown here is derived from an EMBL/GenBank/DDBJ whole genome shotgun (WGS) entry which is preliminary data.</text>
</comment>
<dbReference type="Proteomes" id="UP001187531">
    <property type="component" value="Unassembled WGS sequence"/>
</dbReference>
<keyword evidence="3" id="KW-1185">Reference proteome</keyword>
<keyword evidence="1" id="KW-0175">Coiled coil</keyword>
<dbReference type="AlphaFoldDB" id="A0AA88HZT2"/>
<proteinExistence type="predicted"/>
<reference evidence="2" key="1">
    <citation type="submission" date="2023-07" db="EMBL/GenBank/DDBJ databases">
        <title>Chromosome-level genome assembly of Artemia franciscana.</title>
        <authorList>
            <person name="Jo E."/>
        </authorList>
    </citation>
    <scope>NUCLEOTIDE SEQUENCE</scope>
    <source>
        <tissue evidence="2">Whole body</tissue>
    </source>
</reference>
<name>A0AA88HZT2_ARTSF</name>